<dbReference type="EMBL" id="JH992987">
    <property type="protein sequence ID" value="EKX48038.1"/>
    <property type="molecule type" value="Genomic_DNA"/>
</dbReference>
<accession>L1JHN7</accession>
<sequence length="115" mass="11969">MIVNADLVLSSSIDSNPYLHFVQTSETVSSSRSISSDEGSITTRPVDGQGEAGVGLQFRECAEGIAVVALVQGGPAHLSGAIYVGDVIKRIDDVELAGKDIRQAVLLLSGNRGSK</sequence>
<dbReference type="Gene3D" id="2.30.42.10">
    <property type="match status" value="1"/>
</dbReference>
<dbReference type="PROSITE" id="PS50106">
    <property type="entry name" value="PDZ"/>
    <property type="match status" value="1"/>
</dbReference>
<dbReference type="GeneID" id="17304690"/>
<evidence type="ECO:0000313" key="4">
    <source>
        <dbReference type="Proteomes" id="UP000011087"/>
    </source>
</evidence>
<dbReference type="AlphaFoldDB" id="L1JHN7"/>
<reference evidence="4" key="2">
    <citation type="submission" date="2012-11" db="EMBL/GenBank/DDBJ databases">
        <authorList>
            <person name="Kuo A."/>
            <person name="Curtis B.A."/>
            <person name="Tanifuji G."/>
            <person name="Burki F."/>
            <person name="Gruber A."/>
            <person name="Irimia M."/>
            <person name="Maruyama S."/>
            <person name="Arias M.C."/>
            <person name="Ball S.G."/>
            <person name="Gile G.H."/>
            <person name="Hirakawa Y."/>
            <person name="Hopkins J.F."/>
            <person name="Rensing S.A."/>
            <person name="Schmutz J."/>
            <person name="Symeonidi A."/>
            <person name="Elias M."/>
            <person name="Eveleigh R.J."/>
            <person name="Herman E.K."/>
            <person name="Klute M.J."/>
            <person name="Nakayama T."/>
            <person name="Obornik M."/>
            <person name="Reyes-Prieto A."/>
            <person name="Armbrust E.V."/>
            <person name="Aves S.J."/>
            <person name="Beiko R.G."/>
            <person name="Coutinho P."/>
            <person name="Dacks J.B."/>
            <person name="Durnford D.G."/>
            <person name="Fast N.M."/>
            <person name="Green B.R."/>
            <person name="Grisdale C."/>
            <person name="Hempe F."/>
            <person name="Henrissat B."/>
            <person name="Hoppner M.P."/>
            <person name="Ishida K.-I."/>
            <person name="Kim E."/>
            <person name="Koreny L."/>
            <person name="Kroth P.G."/>
            <person name="Liu Y."/>
            <person name="Malik S.-B."/>
            <person name="Maier U.G."/>
            <person name="McRose D."/>
            <person name="Mock T."/>
            <person name="Neilson J.A."/>
            <person name="Onodera N.T."/>
            <person name="Poole A.M."/>
            <person name="Pritham E.J."/>
            <person name="Richards T.A."/>
            <person name="Rocap G."/>
            <person name="Roy S.W."/>
            <person name="Sarai C."/>
            <person name="Schaack S."/>
            <person name="Shirato S."/>
            <person name="Slamovits C.H."/>
            <person name="Spencer D.F."/>
            <person name="Suzuki S."/>
            <person name="Worden A.Z."/>
            <person name="Zauner S."/>
            <person name="Barry K."/>
            <person name="Bell C."/>
            <person name="Bharti A.K."/>
            <person name="Crow J.A."/>
            <person name="Grimwood J."/>
            <person name="Kramer R."/>
            <person name="Lindquist E."/>
            <person name="Lucas S."/>
            <person name="Salamov A."/>
            <person name="McFadden G.I."/>
            <person name="Lane C.E."/>
            <person name="Keeling P.J."/>
            <person name="Gray M.W."/>
            <person name="Grigoriev I.V."/>
            <person name="Archibald J.M."/>
        </authorList>
    </citation>
    <scope>NUCLEOTIDE SEQUENCE</scope>
    <source>
        <strain evidence="4">CCMP2712</strain>
    </source>
</reference>
<dbReference type="EnsemblProtists" id="EKX48038">
    <property type="protein sequence ID" value="EKX48038"/>
    <property type="gene ID" value="GUITHDRAFT_106122"/>
</dbReference>
<dbReference type="InterPro" id="IPR001478">
    <property type="entry name" value="PDZ"/>
</dbReference>
<reference evidence="2 4" key="1">
    <citation type="journal article" date="2012" name="Nature">
        <title>Algal genomes reveal evolutionary mosaicism and the fate of nucleomorphs.</title>
        <authorList>
            <consortium name="DOE Joint Genome Institute"/>
            <person name="Curtis B.A."/>
            <person name="Tanifuji G."/>
            <person name="Burki F."/>
            <person name="Gruber A."/>
            <person name="Irimia M."/>
            <person name="Maruyama S."/>
            <person name="Arias M.C."/>
            <person name="Ball S.G."/>
            <person name="Gile G.H."/>
            <person name="Hirakawa Y."/>
            <person name="Hopkins J.F."/>
            <person name="Kuo A."/>
            <person name="Rensing S.A."/>
            <person name="Schmutz J."/>
            <person name="Symeonidi A."/>
            <person name="Elias M."/>
            <person name="Eveleigh R.J."/>
            <person name="Herman E.K."/>
            <person name="Klute M.J."/>
            <person name="Nakayama T."/>
            <person name="Obornik M."/>
            <person name="Reyes-Prieto A."/>
            <person name="Armbrust E.V."/>
            <person name="Aves S.J."/>
            <person name="Beiko R.G."/>
            <person name="Coutinho P."/>
            <person name="Dacks J.B."/>
            <person name="Durnford D.G."/>
            <person name="Fast N.M."/>
            <person name="Green B.R."/>
            <person name="Grisdale C.J."/>
            <person name="Hempel F."/>
            <person name="Henrissat B."/>
            <person name="Hoppner M.P."/>
            <person name="Ishida K."/>
            <person name="Kim E."/>
            <person name="Koreny L."/>
            <person name="Kroth P.G."/>
            <person name="Liu Y."/>
            <person name="Malik S.B."/>
            <person name="Maier U.G."/>
            <person name="McRose D."/>
            <person name="Mock T."/>
            <person name="Neilson J.A."/>
            <person name="Onodera N.T."/>
            <person name="Poole A.M."/>
            <person name="Pritham E.J."/>
            <person name="Richards T.A."/>
            <person name="Rocap G."/>
            <person name="Roy S.W."/>
            <person name="Sarai C."/>
            <person name="Schaack S."/>
            <person name="Shirato S."/>
            <person name="Slamovits C.H."/>
            <person name="Spencer D.F."/>
            <person name="Suzuki S."/>
            <person name="Worden A.Z."/>
            <person name="Zauner S."/>
            <person name="Barry K."/>
            <person name="Bell C."/>
            <person name="Bharti A.K."/>
            <person name="Crow J.A."/>
            <person name="Grimwood J."/>
            <person name="Kramer R."/>
            <person name="Lindquist E."/>
            <person name="Lucas S."/>
            <person name="Salamov A."/>
            <person name="McFadden G.I."/>
            <person name="Lane C.E."/>
            <person name="Keeling P.J."/>
            <person name="Gray M.W."/>
            <person name="Grigoriev I.V."/>
            <person name="Archibald J.M."/>
        </authorList>
    </citation>
    <scope>NUCLEOTIDE SEQUENCE</scope>
    <source>
        <strain evidence="2 4">CCMP2712</strain>
    </source>
</reference>
<dbReference type="Proteomes" id="UP000011087">
    <property type="component" value="Unassembled WGS sequence"/>
</dbReference>
<evidence type="ECO:0000313" key="2">
    <source>
        <dbReference type="EMBL" id="EKX48038.1"/>
    </source>
</evidence>
<feature type="domain" description="PDZ" evidence="1">
    <location>
        <begin position="49"/>
        <end position="115"/>
    </location>
</feature>
<name>L1JHN7_GUITC</name>
<reference evidence="3" key="3">
    <citation type="submission" date="2015-06" db="UniProtKB">
        <authorList>
            <consortium name="EnsemblProtists"/>
        </authorList>
    </citation>
    <scope>IDENTIFICATION</scope>
</reference>
<dbReference type="PaxDb" id="55529-EKX48038"/>
<dbReference type="InterPro" id="IPR036034">
    <property type="entry name" value="PDZ_sf"/>
</dbReference>
<organism evidence="2">
    <name type="scientific">Guillardia theta (strain CCMP2712)</name>
    <name type="common">Cryptophyte</name>
    <dbReference type="NCBI Taxonomy" id="905079"/>
    <lineage>
        <taxon>Eukaryota</taxon>
        <taxon>Cryptophyceae</taxon>
        <taxon>Pyrenomonadales</taxon>
        <taxon>Geminigeraceae</taxon>
        <taxon>Guillardia</taxon>
    </lineage>
</organism>
<dbReference type="HOGENOM" id="CLU_2113625_0_0_1"/>
<dbReference type="OrthoDB" id="10063653at2759"/>
<evidence type="ECO:0000259" key="1">
    <source>
        <dbReference type="PROSITE" id="PS50106"/>
    </source>
</evidence>
<dbReference type="SUPFAM" id="SSF50156">
    <property type="entry name" value="PDZ domain-like"/>
    <property type="match status" value="1"/>
</dbReference>
<evidence type="ECO:0000313" key="3">
    <source>
        <dbReference type="EnsemblProtists" id="EKX48038"/>
    </source>
</evidence>
<dbReference type="KEGG" id="gtt:GUITHDRAFT_106122"/>
<keyword evidence="4" id="KW-1185">Reference proteome</keyword>
<dbReference type="Pfam" id="PF00595">
    <property type="entry name" value="PDZ"/>
    <property type="match status" value="1"/>
</dbReference>
<dbReference type="RefSeq" id="XP_005835018.1">
    <property type="nucleotide sequence ID" value="XM_005834961.1"/>
</dbReference>
<protein>
    <recommendedName>
        <fullName evidence="1">PDZ domain-containing protein</fullName>
    </recommendedName>
</protein>
<gene>
    <name evidence="2" type="ORF">GUITHDRAFT_106122</name>
</gene>
<proteinExistence type="predicted"/>